<protein>
    <submittedName>
        <fullName evidence="1">Uncharacterized protein</fullName>
    </submittedName>
</protein>
<reference evidence="1 2" key="1">
    <citation type="submission" date="2024-01" db="EMBL/GenBank/DDBJ databases">
        <title>The genomes of 5 underutilized Papilionoideae crops provide insights into root nodulation and disease resistanc.</title>
        <authorList>
            <person name="Jiang F."/>
        </authorList>
    </citation>
    <scope>NUCLEOTIDE SEQUENCE [LARGE SCALE GENOMIC DNA]</scope>
    <source>
        <strain evidence="1">LVBAO_FW01</strain>
        <tissue evidence="1">Leaves</tissue>
    </source>
</reference>
<evidence type="ECO:0000313" key="1">
    <source>
        <dbReference type="EMBL" id="KAK7339077.1"/>
    </source>
</evidence>
<comment type="caution">
    <text evidence="1">The sequence shown here is derived from an EMBL/GenBank/DDBJ whole genome shotgun (WGS) entry which is preliminary data.</text>
</comment>
<gene>
    <name evidence="1" type="ORF">VNO77_19720</name>
</gene>
<proteinExistence type="predicted"/>
<dbReference type="AlphaFoldDB" id="A0AAN9QKS0"/>
<keyword evidence="2" id="KW-1185">Reference proteome</keyword>
<dbReference type="Proteomes" id="UP001367508">
    <property type="component" value="Unassembled WGS sequence"/>
</dbReference>
<name>A0AAN9QKS0_CANGL</name>
<evidence type="ECO:0000313" key="2">
    <source>
        <dbReference type="Proteomes" id="UP001367508"/>
    </source>
</evidence>
<organism evidence="1 2">
    <name type="scientific">Canavalia gladiata</name>
    <name type="common">Sword bean</name>
    <name type="synonym">Dolichos gladiatus</name>
    <dbReference type="NCBI Taxonomy" id="3824"/>
    <lineage>
        <taxon>Eukaryota</taxon>
        <taxon>Viridiplantae</taxon>
        <taxon>Streptophyta</taxon>
        <taxon>Embryophyta</taxon>
        <taxon>Tracheophyta</taxon>
        <taxon>Spermatophyta</taxon>
        <taxon>Magnoliopsida</taxon>
        <taxon>eudicotyledons</taxon>
        <taxon>Gunneridae</taxon>
        <taxon>Pentapetalae</taxon>
        <taxon>rosids</taxon>
        <taxon>fabids</taxon>
        <taxon>Fabales</taxon>
        <taxon>Fabaceae</taxon>
        <taxon>Papilionoideae</taxon>
        <taxon>50 kb inversion clade</taxon>
        <taxon>NPAAA clade</taxon>
        <taxon>indigoferoid/millettioid clade</taxon>
        <taxon>Phaseoleae</taxon>
        <taxon>Canavalia</taxon>
    </lineage>
</organism>
<accession>A0AAN9QKS0</accession>
<dbReference type="EMBL" id="JAYMYQ010000004">
    <property type="protein sequence ID" value="KAK7339077.1"/>
    <property type="molecule type" value="Genomic_DNA"/>
</dbReference>
<sequence length="92" mass="10059">MRFPCDVNASCMHGHPHYMEPETGTPPSCTTLMDPPYHTTQELVSESLLIHSNAAVLDASQTPLHHHISSFQVHAVVEVLRGGLISSQGPLY</sequence>